<evidence type="ECO:0008006" key="4">
    <source>
        <dbReference type="Google" id="ProtNLM"/>
    </source>
</evidence>
<sequence>MKDFFVPGERDWGRIFGVAWLLVVAALSYWFVYQRGQDQNWDLLNYHYYAGYFLLHGRFDKDIAAAGLQGFLNPVANVLSYFALSSFRFPKSAWFILSVQLLSLPLLMLITRKIARDLGYLRFGWSEFLALSLGVIAPLWWSELGTTFFSSTTTPLVFLGLYLGLRFFEKETGVSVLISSGVFFGISVGLKMTNLPFAIGFWVALTIVSVGLEVSRVSARLTAFGGGLFLGFLATAWWNLYLLYQWKSPVFPLYNTIFRSPYYEATNYQDPRWRFGSMWEFFRFIVESSLGTSKTSEVAFSDPRLAVALVMLIAIIFARRKFPIGKEASVFSFFFLISFAIWSLMFAYQRYIIPLELLFGPLILVWASQLTSNRVRVAQILAGCVILAVALVRVPDWGHLRNPMDLPNSFDLRLPEKISSTPANYLVYGVPNSFILPFLHKDSNFYKIDFSGKTEGMIRDRIRRESQYPLRILTNQSVASSIPERLSRFGYVPSQTNLDCSSFESGSDRFVVCEVTSAIQAGRN</sequence>
<feature type="transmembrane region" description="Helical" evidence="1">
    <location>
        <begin position="298"/>
        <end position="318"/>
    </location>
</feature>
<gene>
    <name evidence="2" type="ORF">WKW77_11675</name>
</gene>
<keyword evidence="1" id="KW-1133">Transmembrane helix</keyword>
<organism evidence="2 3">
    <name type="scientific">Variovorax ureilyticus</name>
    <dbReference type="NCBI Taxonomy" id="1836198"/>
    <lineage>
        <taxon>Bacteria</taxon>
        <taxon>Pseudomonadati</taxon>
        <taxon>Pseudomonadota</taxon>
        <taxon>Betaproteobacteria</taxon>
        <taxon>Burkholderiales</taxon>
        <taxon>Comamonadaceae</taxon>
        <taxon>Variovorax</taxon>
    </lineage>
</organism>
<keyword evidence="1" id="KW-0812">Transmembrane</keyword>
<keyword evidence="3" id="KW-1185">Reference proteome</keyword>
<feature type="transmembrane region" description="Helical" evidence="1">
    <location>
        <begin position="147"/>
        <end position="165"/>
    </location>
</feature>
<evidence type="ECO:0000313" key="2">
    <source>
        <dbReference type="EMBL" id="MEJ8811728.1"/>
    </source>
</evidence>
<accession>A0ABU8VDJ2</accession>
<protein>
    <recommendedName>
        <fullName evidence="4">Dolichyl-phosphate-mannose-protein mannosyltransferase</fullName>
    </recommendedName>
</protein>
<proteinExistence type="predicted"/>
<keyword evidence="1" id="KW-0472">Membrane</keyword>
<reference evidence="2 3" key="1">
    <citation type="submission" date="2024-03" db="EMBL/GenBank/DDBJ databases">
        <title>Novel species of the genus Variovorax.</title>
        <authorList>
            <person name="Liu Q."/>
            <person name="Xin Y.-H."/>
        </authorList>
    </citation>
    <scope>NUCLEOTIDE SEQUENCE [LARGE SCALE GENOMIC DNA]</scope>
    <source>
        <strain evidence="2 3">KACC 18899</strain>
    </source>
</reference>
<feature type="transmembrane region" description="Helical" evidence="1">
    <location>
        <begin position="221"/>
        <end position="244"/>
    </location>
</feature>
<feature type="transmembrane region" description="Helical" evidence="1">
    <location>
        <begin position="196"/>
        <end position="214"/>
    </location>
</feature>
<feature type="transmembrane region" description="Helical" evidence="1">
    <location>
        <begin position="12"/>
        <end position="32"/>
    </location>
</feature>
<comment type="caution">
    <text evidence="2">The sequence shown here is derived from an EMBL/GenBank/DDBJ whole genome shotgun (WGS) entry which is preliminary data.</text>
</comment>
<dbReference type="RefSeq" id="WP_340356999.1">
    <property type="nucleotide sequence ID" value="NZ_JBBKZU010000004.1"/>
</dbReference>
<name>A0ABU8VDJ2_9BURK</name>
<feature type="transmembrane region" description="Helical" evidence="1">
    <location>
        <begin position="123"/>
        <end position="141"/>
    </location>
</feature>
<feature type="transmembrane region" description="Helical" evidence="1">
    <location>
        <begin position="92"/>
        <end position="111"/>
    </location>
</feature>
<dbReference type="Proteomes" id="UP001365846">
    <property type="component" value="Unassembled WGS sequence"/>
</dbReference>
<feature type="transmembrane region" description="Helical" evidence="1">
    <location>
        <begin position="330"/>
        <end position="353"/>
    </location>
</feature>
<feature type="transmembrane region" description="Helical" evidence="1">
    <location>
        <begin position="172"/>
        <end position="190"/>
    </location>
</feature>
<evidence type="ECO:0000313" key="3">
    <source>
        <dbReference type="Proteomes" id="UP001365846"/>
    </source>
</evidence>
<dbReference type="EMBL" id="JBBKZU010000004">
    <property type="protein sequence ID" value="MEJ8811728.1"/>
    <property type="molecule type" value="Genomic_DNA"/>
</dbReference>
<evidence type="ECO:0000256" key="1">
    <source>
        <dbReference type="SAM" id="Phobius"/>
    </source>
</evidence>